<dbReference type="SMART" id="SM00960">
    <property type="entry name" value="Robl_LC7"/>
    <property type="match status" value="1"/>
</dbReference>
<accession>A0ABU2NY10</accession>
<dbReference type="Pfam" id="PF03259">
    <property type="entry name" value="Robl_LC7"/>
    <property type="match status" value="1"/>
</dbReference>
<gene>
    <name evidence="2" type="ORF">RM572_22735</name>
</gene>
<proteinExistence type="predicted"/>
<evidence type="ECO:0000313" key="3">
    <source>
        <dbReference type="Proteomes" id="UP001183414"/>
    </source>
</evidence>
<organism evidence="2 3">
    <name type="scientific">Streptomyces hazeniae</name>
    <dbReference type="NCBI Taxonomy" id="3075538"/>
    <lineage>
        <taxon>Bacteria</taxon>
        <taxon>Bacillati</taxon>
        <taxon>Actinomycetota</taxon>
        <taxon>Actinomycetes</taxon>
        <taxon>Kitasatosporales</taxon>
        <taxon>Streptomycetaceae</taxon>
        <taxon>Streptomyces</taxon>
    </lineage>
</organism>
<comment type="caution">
    <text evidence="2">The sequence shown here is derived from an EMBL/GenBank/DDBJ whole genome shotgun (WGS) entry which is preliminary data.</text>
</comment>
<dbReference type="Proteomes" id="UP001183414">
    <property type="component" value="Unassembled WGS sequence"/>
</dbReference>
<dbReference type="Gene3D" id="3.30.450.30">
    <property type="entry name" value="Dynein light chain 2a, cytoplasmic"/>
    <property type="match status" value="1"/>
</dbReference>
<name>A0ABU2NY10_9ACTN</name>
<dbReference type="InterPro" id="IPR053141">
    <property type="entry name" value="Mycobact_SerProt_Inhib_Rv3364c"/>
</dbReference>
<protein>
    <submittedName>
        <fullName evidence="2">Roadblock/LC7 domain-containing protein</fullName>
    </submittedName>
</protein>
<dbReference type="RefSeq" id="WP_311675272.1">
    <property type="nucleotide sequence ID" value="NZ_JAVREQ010000023.1"/>
</dbReference>
<dbReference type="PANTHER" id="PTHR36222:SF1">
    <property type="entry name" value="SERINE PROTEASE INHIBITOR RV3364C"/>
    <property type="match status" value="1"/>
</dbReference>
<dbReference type="EMBL" id="JAVREQ010000023">
    <property type="protein sequence ID" value="MDT0381580.1"/>
    <property type="molecule type" value="Genomic_DNA"/>
</dbReference>
<evidence type="ECO:0000313" key="2">
    <source>
        <dbReference type="EMBL" id="MDT0381580.1"/>
    </source>
</evidence>
<evidence type="ECO:0000259" key="1">
    <source>
        <dbReference type="SMART" id="SM00960"/>
    </source>
</evidence>
<feature type="domain" description="Roadblock/LAMTOR2" evidence="1">
    <location>
        <begin position="7"/>
        <end position="98"/>
    </location>
</feature>
<sequence length="134" mass="14269">MTDNRDAWMLRQVLDQPGVLDAILVSADGLLRAFSPGLERDDAETVAAALAGVQATSRATARFCRAGEDSWEQSLVQFGGGFVLTVRAGEGMFMSVATGADADIEAVAYRMHQVVGQMGRELVSPPRQSVGSPR</sequence>
<reference evidence="3" key="1">
    <citation type="submission" date="2023-07" db="EMBL/GenBank/DDBJ databases">
        <title>30 novel species of actinomycetes from the DSMZ collection.</title>
        <authorList>
            <person name="Nouioui I."/>
        </authorList>
    </citation>
    <scope>NUCLEOTIDE SEQUENCE [LARGE SCALE GENOMIC DNA]</scope>
    <source>
        <strain evidence="3">DSM 42041</strain>
    </source>
</reference>
<dbReference type="InterPro" id="IPR004942">
    <property type="entry name" value="Roadblock/LAMTOR2_dom"/>
</dbReference>
<keyword evidence="3" id="KW-1185">Reference proteome</keyword>
<dbReference type="SUPFAM" id="SSF103196">
    <property type="entry name" value="Roadblock/LC7 domain"/>
    <property type="match status" value="1"/>
</dbReference>
<dbReference type="PANTHER" id="PTHR36222">
    <property type="entry name" value="SERINE PROTEASE INHIBITOR RV3364C"/>
    <property type="match status" value="1"/>
</dbReference>